<dbReference type="InterPro" id="IPR050196">
    <property type="entry name" value="Cytochrome_P450_Monoox"/>
</dbReference>
<dbReference type="GO" id="GO:0004497">
    <property type="term" value="F:monooxygenase activity"/>
    <property type="evidence" value="ECO:0007669"/>
    <property type="project" value="UniProtKB-KW"/>
</dbReference>
<keyword evidence="8" id="KW-0812">Transmembrane</keyword>
<dbReference type="InterPro" id="IPR002402">
    <property type="entry name" value="Cyt_P450_E_grp-II"/>
</dbReference>
<dbReference type="GO" id="GO:0005506">
    <property type="term" value="F:iron ion binding"/>
    <property type="evidence" value="ECO:0007669"/>
    <property type="project" value="InterPro"/>
</dbReference>
<keyword evidence="10" id="KW-1185">Reference proteome</keyword>
<dbReference type="GO" id="GO:0016705">
    <property type="term" value="F:oxidoreductase activity, acting on paired donors, with incorporation or reduction of molecular oxygen"/>
    <property type="evidence" value="ECO:0007669"/>
    <property type="project" value="InterPro"/>
</dbReference>
<dbReference type="Gene3D" id="1.10.630.10">
    <property type="entry name" value="Cytochrome P450"/>
    <property type="match status" value="1"/>
</dbReference>
<reference evidence="9" key="1">
    <citation type="submission" date="2023-10" db="EMBL/GenBank/DDBJ databases">
        <title>Genome assembly of Pristionchus species.</title>
        <authorList>
            <person name="Yoshida K."/>
            <person name="Sommer R.J."/>
        </authorList>
    </citation>
    <scope>NUCLEOTIDE SEQUENCE</scope>
    <source>
        <strain evidence="9">RS5133</strain>
    </source>
</reference>
<comment type="similarity">
    <text evidence="2">Belongs to the cytochrome P450 family.</text>
</comment>
<comment type="cofactor">
    <cofactor evidence="1">
        <name>heme</name>
        <dbReference type="ChEBI" id="CHEBI:30413"/>
    </cofactor>
</comment>
<feature type="non-terminal residue" evidence="9">
    <location>
        <position position="1"/>
    </location>
</feature>
<keyword evidence="3" id="KW-0349">Heme</keyword>
<organism evidence="9 10">
    <name type="scientific">Pristionchus fissidentatus</name>
    <dbReference type="NCBI Taxonomy" id="1538716"/>
    <lineage>
        <taxon>Eukaryota</taxon>
        <taxon>Metazoa</taxon>
        <taxon>Ecdysozoa</taxon>
        <taxon>Nematoda</taxon>
        <taxon>Chromadorea</taxon>
        <taxon>Rhabditida</taxon>
        <taxon>Rhabditina</taxon>
        <taxon>Diplogasteromorpha</taxon>
        <taxon>Diplogasteroidea</taxon>
        <taxon>Neodiplogasteridae</taxon>
        <taxon>Pristionchus</taxon>
    </lineage>
</organism>
<feature type="transmembrane region" description="Helical" evidence="8">
    <location>
        <begin position="6"/>
        <end position="24"/>
    </location>
</feature>
<feature type="non-terminal residue" evidence="9">
    <location>
        <position position="282"/>
    </location>
</feature>
<evidence type="ECO:0000256" key="7">
    <source>
        <dbReference type="ARBA" id="ARBA00023033"/>
    </source>
</evidence>
<dbReference type="SUPFAM" id="SSF48264">
    <property type="entry name" value="Cytochrome P450"/>
    <property type="match status" value="1"/>
</dbReference>
<evidence type="ECO:0008006" key="11">
    <source>
        <dbReference type="Google" id="ProtNLM"/>
    </source>
</evidence>
<dbReference type="AlphaFoldDB" id="A0AAV5VRL1"/>
<comment type="caution">
    <text evidence="9">The sequence shown here is derived from an EMBL/GenBank/DDBJ whole genome shotgun (WGS) entry which is preliminary data.</text>
</comment>
<evidence type="ECO:0000313" key="10">
    <source>
        <dbReference type="Proteomes" id="UP001432322"/>
    </source>
</evidence>
<accession>A0AAV5VRL1</accession>
<evidence type="ECO:0000313" key="9">
    <source>
        <dbReference type="EMBL" id="GMT21310.1"/>
    </source>
</evidence>
<dbReference type="InterPro" id="IPR036396">
    <property type="entry name" value="Cyt_P450_sf"/>
</dbReference>
<keyword evidence="5" id="KW-0560">Oxidoreductase</keyword>
<evidence type="ECO:0000256" key="1">
    <source>
        <dbReference type="ARBA" id="ARBA00001971"/>
    </source>
</evidence>
<evidence type="ECO:0000256" key="4">
    <source>
        <dbReference type="ARBA" id="ARBA00022723"/>
    </source>
</evidence>
<sequence length="282" mass="32307">LPLAVLVILFPFCMLWLLPVVKFVRELWRQKRMTAGLPGPPALPLIGNLLNVDRSAEGFTKNMIWRTNSLSSIGHELGCTWILHRCFITPLTGRAVKDIVDSSEEITKGHDYDLLLPWLGRGLLLNTGDAWRARRRLLTPTFHFSQLDSYISAMNRHAKVFVDEILIDRIDSKFDLYPLIKLCSLDIICETAMGKELNAQHNPAQPYVTAVSRLAQLSIETMSKPYLWSRTVRKLIGKEQEFMGYVNTARDFSHSVIEERRTALERGEVEQNKRAFLDLLLM</sequence>
<keyword evidence="8" id="KW-1133">Transmembrane helix</keyword>
<evidence type="ECO:0000256" key="8">
    <source>
        <dbReference type="SAM" id="Phobius"/>
    </source>
</evidence>
<dbReference type="InterPro" id="IPR001128">
    <property type="entry name" value="Cyt_P450"/>
</dbReference>
<name>A0AAV5VRL1_9BILA</name>
<dbReference type="GO" id="GO:0020037">
    <property type="term" value="F:heme binding"/>
    <property type="evidence" value="ECO:0007669"/>
    <property type="project" value="InterPro"/>
</dbReference>
<evidence type="ECO:0000256" key="6">
    <source>
        <dbReference type="ARBA" id="ARBA00023004"/>
    </source>
</evidence>
<keyword evidence="4" id="KW-0479">Metal-binding</keyword>
<proteinExistence type="inferred from homology"/>
<dbReference type="PRINTS" id="PR00464">
    <property type="entry name" value="EP450II"/>
</dbReference>
<dbReference type="PANTHER" id="PTHR24291">
    <property type="entry name" value="CYTOCHROME P450 FAMILY 4"/>
    <property type="match status" value="1"/>
</dbReference>
<dbReference type="Pfam" id="PF00067">
    <property type="entry name" value="p450"/>
    <property type="match status" value="1"/>
</dbReference>
<evidence type="ECO:0000256" key="5">
    <source>
        <dbReference type="ARBA" id="ARBA00023002"/>
    </source>
</evidence>
<protein>
    <recommendedName>
        <fullName evidence="11">Cytochrome P450</fullName>
    </recommendedName>
</protein>
<dbReference type="Proteomes" id="UP001432322">
    <property type="component" value="Unassembled WGS sequence"/>
</dbReference>
<keyword evidence="7" id="KW-0503">Monooxygenase</keyword>
<evidence type="ECO:0000256" key="3">
    <source>
        <dbReference type="ARBA" id="ARBA00022617"/>
    </source>
</evidence>
<dbReference type="PANTHER" id="PTHR24291:SF130">
    <property type="entry name" value="CYTOCHROME P450 FAMILY"/>
    <property type="match status" value="1"/>
</dbReference>
<keyword evidence="6" id="KW-0408">Iron</keyword>
<dbReference type="EMBL" id="BTSY01000004">
    <property type="protein sequence ID" value="GMT21310.1"/>
    <property type="molecule type" value="Genomic_DNA"/>
</dbReference>
<keyword evidence="8" id="KW-0472">Membrane</keyword>
<gene>
    <name evidence="9" type="ORF">PFISCL1PPCAC_12607</name>
</gene>
<evidence type="ECO:0000256" key="2">
    <source>
        <dbReference type="ARBA" id="ARBA00010617"/>
    </source>
</evidence>